<dbReference type="InterPro" id="IPR000905">
    <property type="entry name" value="Gcp-like_dom"/>
</dbReference>
<dbReference type="NCBIfam" id="TIGR03725">
    <property type="entry name" value="T6A_YeaZ"/>
    <property type="match status" value="1"/>
</dbReference>
<dbReference type="EMBL" id="CP014230">
    <property type="protein sequence ID" value="AMD93596.1"/>
    <property type="molecule type" value="Genomic_DNA"/>
</dbReference>
<organism evidence="2 3">
    <name type="scientific">Desulfomicrobium orale DSM 12838</name>
    <dbReference type="NCBI Taxonomy" id="888061"/>
    <lineage>
        <taxon>Bacteria</taxon>
        <taxon>Pseudomonadati</taxon>
        <taxon>Thermodesulfobacteriota</taxon>
        <taxon>Desulfovibrionia</taxon>
        <taxon>Desulfovibrionales</taxon>
        <taxon>Desulfomicrobiaceae</taxon>
        <taxon>Desulfomicrobium</taxon>
    </lineage>
</organism>
<dbReference type="AlphaFoldDB" id="A0A0X8JRN4"/>
<feature type="domain" description="Gcp-like" evidence="1">
    <location>
        <begin position="46"/>
        <end position="133"/>
    </location>
</feature>
<dbReference type="InterPro" id="IPR022496">
    <property type="entry name" value="T6A_TsaB"/>
</dbReference>
<proteinExistence type="predicted"/>
<dbReference type="RefSeq" id="WP_066607429.1">
    <property type="nucleotide sequence ID" value="NZ_CP014230.1"/>
</dbReference>
<dbReference type="Proteomes" id="UP000063964">
    <property type="component" value="Chromosome"/>
</dbReference>
<reference evidence="3" key="1">
    <citation type="submission" date="2016-02" db="EMBL/GenBank/DDBJ databases">
        <authorList>
            <person name="Holder M.E."/>
            <person name="Ajami N.J."/>
            <person name="Petrosino J.F."/>
        </authorList>
    </citation>
    <scope>NUCLEOTIDE SEQUENCE [LARGE SCALE GENOMIC DNA]</scope>
    <source>
        <strain evidence="3">DSM 12838</strain>
    </source>
</reference>
<dbReference type="STRING" id="888061.AXF15_11115"/>
<sequence>MTSCAISADPVLMLNCAGECAQIVFGGGEGVLFAEEIRCPGQSIMHLPTAIERGLDVLGIGVEGLSGIACVRGPGSFTGLRIAHATMYGLARPFSLPMAGLEYPGLLALQTAAMISGELWVVLYARKGQVYVQGFSGTHALTGIGVFSADRTREILAARGETVYLAGNGLRKNSLLLDIPGARVLPPEFDTPAPAVLLAAARTARFSEEPPAPLYLRKSDAEDNLEAIAAARGIDPAEARRHIFDFE</sequence>
<accession>A0A0X8JRN4</accession>
<keyword evidence="3" id="KW-1185">Reference proteome</keyword>
<dbReference type="Gene3D" id="3.30.420.40">
    <property type="match status" value="2"/>
</dbReference>
<dbReference type="GO" id="GO:0002949">
    <property type="term" value="P:tRNA threonylcarbamoyladenosine modification"/>
    <property type="evidence" value="ECO:0007669"/>
    <property type="project" value="InterPro"/>
</dbReference>
<dbReference type="OrthoDB" id="9809995at2"/>
<dbReference type="InterPro" id="IPR043129">
    <property type="entry name" value="ATPase_NBD"/>
</dbReference>
<evidence type="ECO:0000313" key="3">
    <source>
        <dbReference type="Proteomes" id="UP000063964"/>
    </source>
</evidence>
<dbReference type="Pfam" id="PF00814">
    <property type="entry name" value="TsaD"/>
    <property type="match status" value="1"/>
</dbReference>
<name>A0A0X8JRN4_9BACT</name>
<evidence type="ECO:0000313" key="2">
    <source>
        <dbReference type="EMBL" id="AMD93596.1"/>
    </source>
</evidence>
<dbReference type="KEGG" id="doa:AXF15_11115"/>
<evidence type="ECO:0000259" key="1">
    <source>
        <dbReference type="Pfam" id="PF00814"/>
    </source>
</evidence>
<dbReference type="SUPFAM" id="SSF53067">
    <property type="entry name" value="Actin-like ATPase domain"/>
    <property type="match status" value="2"/>
</dbReference>
<gene>
    <name evidence="2" type="ORF">AXF15_11115</name>
</gene>
<protein>
    <recommendedName>
        <fullName evidence="1">Gcp-like domain-containing protein</fullName>
    </recommendedName>
</protein>